<evidence type="ECO:0000256" key="5">
    <source>
        <dbReference type="ARBA" id="ARBA00022438"/>
    </source>
</evidence>
<accession>A0ABW0HSC1</accession>
<dbReference type="InterPro" id="IPR035097">
    <property type="entry name" value="M29_N-terminal"/>
</dbReference>
<dbReference type="Gene3D" id="3.40.1830.10">
    <property type="entry name" value="Thermophilic metalloprotease (M29)"/>
    <property type="match status" value="1"/>
</dbReference>
<comment type="cofactor">
    <cofactor evidence="1">
        <name>Co(2+)</name>
        <dbReference type="ChEBI" id="CHEBI:48828"/>
    </cofactor>
</comment>
<evidence type="ECO:0000256" key="2">
    <source>
        <dbReference type="ARBA" id="ARBA00001946"/>
    </source>
</evidence>
<organism evidence="10 11">
    <name type="scientific">Cohnella soli</name>
    <dbReference type="NCBI Taxonomy" id="425005"/>
    <lineage>
        <taxon>Bacteria</taxon>
        <taxon>Bacillati</taxon>
        <taxon>Bacillota</taxon>
        <taxon>Bacilli</taxon>
        <taxon>Bacillales</taxon>
        <taxon>Paenibacillaceae</taxon>
        <taxon>Cohnella</taxon>
    </lineage>
</organism>
<dbReference type="EMBL" id="JBHSMI010000025">
    <property type="protein sequence ID" value="MFC5404009.1"/>
    <property type="molecule type" value="Genomic_DNA"/>
</dbReference>
<sequence length="411" mass="45548">MTHFQKRLEQYAALAIEVGVNVQPGQQLCIVSPIGAAPLVREAVKHAYKIGAKYVYVDWSDDEVTRTRVELSSDDGLSYFPEWHAKGRVEMAESGAAFLFISAENPDLLKGIDAGRISRSSKAQQTAMQPFRRFMLSNQVAWSIVACPNKPWADKVFPDLPEAERVDALWNAIFAATRVDDPTPIDTWRRHAEALDAKAMWLNERRYKELRYRAPGTDLTIGLTDGHLWTSAGARNAAGSVFIPNMPTEEVFTSPHRERVNGTVSSSKPLSYNGKLIDGFSFTFKDGRIVDYKADVAYDALKQLVETDDGSHYLGEVALVPHRSPISDTNLIFYNTLFDENAACHLAIGFGFPFCIEGGLAMDKEELAQRGINQSLTHIDFMIGRADLDIDGITADGTAEPIFRAGNWAIG</sequence>
<comment type="cofactor">
    <cofactor evidence="3">
        <name>Zn(2+)</name>
        <dbReference type="ChEBI" id="CHEBI:29105"/>
    </cofactor>
</comment>
<dbReference type="PANTHER" id="PTHR34448:SF3">
    <property type="entry name" value="AMINOPEPTIDASE AMPS"/>
    <property type="match status" value="1"/>
</dbReference>
<protein>
    <submittedName>
        <fullName evidence="10">Aminopeptidase</fullName>
    </submittedName>
</protein>
<reference evidence="11" key="1">
    <citation type="journal article" date="2019" name="Int. J. Syst. Evol. Microbiol.">
        <title>The Global Catalogue of Microorganisms (GCM) 10K type strain sequencing project: providing services to taxonomists for standard genome sequencing and annotation.</title>
        <authorList>
            <consortium name="The Broad Institute Genomics Platform"/>
            <consortium name="The Broad Institute Genome Sequencing Center for Infectious Disease"/>
            <person name="Wu L."/>
            <person name="Ma J."/>
        </authorList>
    </citation>
    <scope>NUCLEOTIDE SEQUENCE [LARGE SCALE GENOMIC DNA]</scope>
    <source>
        <strain evidence="11">CGMCC 1.18575</strain>
    </source>
</reference>
<keyword evidence="9" id="KW-0482">Metalloprotease</keyword>
<proteinExistence type="inferred from homology"/>
<dbReference type="InterPro" id="IPR000787">
    <property type="entry name" value="Peptidase_M29"/>
</dbReference>
<keyword evidence="5 10" id="KW-0031">Aminopeptidase</keyword>
<evidence type="ECO:0000256" key="9">
    <source>
        <dbReference type="ARBA" id="ARBA00023049"/>
    </source>
</evidence>
<evidence type="ECO:0000313" key="11">
    <source>
        <dbReference type="Proteomes" id="UP001596113"/>
    </source>
</evidence>
<gene>
    <name evidence="10" type="ORF">ACFPOF_14795</name>
</gene>
<comment type="cofactor">
    <cofactor evidence="2">
        <name>Mg(2+)</name>
        <dbReference type="ChEBI" id="CHEBI:18420"/>
    </cofactor>
</comment>
<keyword evidence="7" id="KW-0479">Metal-binding</keyword>
<name>A0ABW0HSC1_9BACL</name>
<dbReference type="Pfam" id="PF02073">
    <property type="entry name" value="Peptidase_M29"/>
    <property type="match status" value="1"/>
</dbReference>
<evidence type="ECO:0000256" key="7">
    <source>
        <dbReference type="ARBA" id="ARBA00022723"/>
    </source>
</evidence>
<dbReference type="GO" id="GO:0004177">
    <property type="term" value="F:aminopeptidase activity"/>
    <property type="evidence" value="ECO:0007669"/>
    <property type="project" value="UniProtKB-KW"/>
</dbReference>
<dbReference type="RefSeq" id="WP_378133901.1">
    <property type="nucleotide sequence ID" value="NZ_JBHSMI010000025.1"/>
</dbReference>
<evidence type="ECO:0000256" key="8">
    <source>
        <dbReference type="ARBA" id="ARBA00022801"/>
    </source>
</evidence>
<evidence type="ECO:0000256" key="6">
    <source>
        <dbReference type="ARBA" id="ARBA00022670"/>
    </source>
</evidence>
<dbReference type="InterPro" id="IPR052170">
    <property type="entry name" value="M29_Exopeptidase"/>
</dbReference>
<dbReference type="SUPFAM" id="SSF144052">
    <property type="entry name" value="Thermophilic metalloprotease-like"/>
    <property type="match status" value="1"/>
</dbReference>
<evidence type="ECO:0000256" key="4">
    <source>
        <dbReference type="ARBA" id="ARBA00008236"/>
    </source>
</evidence>
<dbReference type="Proteomes" id="UP001596113">
    <property type="component" value="Unassembled WGS sequence"/>
</dbReference>
<comment type="caution">
    <text evidence="10">The sequence shown here is derived from an EMBL/GenBank/DDBJ whole genome shotgun (WGS) entry which is preliminary data.</text>
</comment>
<comment type="similarity">
    <text evidence="4">Belongs to the peptidase M29 family.</text>
</comment>
<evidence type="ECO:0000256" key="3">
    <source>
        <dbReference type="ARBA" id="ARBA00001947"/>
    </source>
</evidence>
<evidence type="ECO:0000313" key="10">
    <source>
        <dbReference type="EMBL" id="MFC5404009.1"/>
    </source>
</evidence>
<dbReference type="PRINTS" id="PR00919">
    <property type="entry name" value="THERMOPTASE"/>
</dbReference>
<keyword evidence="8" id="KW-0378">Hydrolase</keyword>
<keyword evidence="11" id="KW-1185">Reference proteome</keyword>
<dbReference type="PANTHER" id="PTHR34448">
    <property type="entry name" value="AMINOPEPTIDASE"/>
    <property type="match status" value="1"/>
</dbReference>
<evidence type="ECO:0000256" key="1">
    <source>
        <dbReference type="ARBA" id="ARBA00001941"/>
    </source>
</evidence>
<keyword evidence="6" id="KW-0645">Protease</keyword>